<keyword evidence="1" id="KW-0732">Signal</keyword>
<protein>
    <submittedName>
        <fullName evidence="2">Uncharacterized protein</fullName>
    </submittedName>
</protein>
<evidence type="ECO:0000313" key="2">
    <source>
        <dbReference type="EMBL" id="MQA57722.1"/>
    </source>
</evidence>
<proteinExistence type="predicted"/>
<organism evidence="2 3">
    <name type="scientific">Pseudomonas piscis</name>
    <dbReference type="NCBI Taxonomy" id="2614538"/>
    <lineage>
        <taxon>Bacteria</taxon>
        <taxon>Pseudomonadati</taxon>
        <taxon>Pseudomonadota</taxon>
        <taxon>Gammaproteobacteria</taxon>
        <taxon>Pseudomonadales</taxon>
        <taxon>Pseudomonadaceae</taxon>
        <taxon>Pseudomonas</taxon>
    </lineage>
</organism>
<sequence length="152" mass="16235">MLILRSLIIALGLLAGAAQALETTSTPPATLKAYAATLEQAAAGNQWQQMWKRSRDNGAFALQGEHPRFTISQDKLPDMAHTTLGSATSVWAKNTTQALYRYEFTAPIGSIANLPVNALCLLVDWRTLPASTRPDDAGAMASVSLLLALPCP</sequence>
<dbReference type="EMBL" id="WHUV01000008">
    <property type="protein sequence ID" value="MQA57722.1"/>
    <property type="molecule type" value="Genomic_DNA"/>
</dbReference>
<accession>A0A7X1U7G9</accession>
<feature type="signal peptide" evidence="1">
    <location>
        <begin position="1"/>
        <end position="20"/>
    </location>
</feature>
<dbReference type="RefSeq" id="WP_152899751.1">
    <property type="nucleotide sequence ID" value="NZ_WHUV01000008.1"/>
</dbReference>
<gene>
    <name evidence="2" type="ORF">GDH07_30835</name>
</gene>
<dbReference type="AlphaFoldDB" id="A0A7X1U7G9"/>
<dbReference type="Proteomes" id="UP000486534">
    <property type="component" value="Unassembled WGS sequence"/>
</dbReference>
<evidence type="ECO:0000313" key="3">
    <source>
        <dbReference type="Proteomes" id="UP000486534"/>
    </source>
</evidence>
<name>A0A7X1U7G9_9PSED</name>
<feature type="chain" id="PRO_5031513901" evidence="1">
    <location>
        <begin position="21"/>
        <end position="152"/>
    </location>
</feature>
<reference evidence="2 3" key="1">
    <citation type="submission" date="2019-10" db="EMBL/GenBank/DDBJ databases">
        <title>Pseudomonas dajingensis sp. nov., isolated from the profound head ulcers of farmed Murray cod (Maccullochella peelii peelii).</title>
        <authorList>
            <person name="Liu Y."/>
        </authorList>
    </citation>
    <scope>NUCLEOTIDE SEQUENCE [LARGE SCALE GENOMIC DNA]</scope>
    <source>
        <strain evidence="2 3">MC042</strain>
    </source>
</reference>
<comment type="caution">
    <text evidence="2">The sequence shown here is derived from an EMBL/GenBank/DDBJ whole genome shotgun (WGS) entry which is preliminary data.</text>
</comment>
<evidence type="ECO:0000256" key="1">
    <source>
        <dbReference type="SAM" id="SignalP"/>
    </source>
</evidence>